<feature type="transmembrane region" description="Helical" evidence="6">
    <location>
        <begin position="28"/>
        <end position="50"/>
    </location>
</feature>
<accession>A0A444L7J5</accession>
<dbReference type="GO" id="GO:0016020">
    <property type="term" value="C:membrane"/>
    <property type="evidence" value="ECO:0007669"/>
    <property type="project" value="UniProtKB-SubCell"/>
</dbReference>
<comment type="subcellular location">
    <subcellularLocation>
        <location evidence="1">Membrane</location>
        <topology evidence="1">Multi-pass membrane protein</topology>
    </subcellularLocation>
</comment>
<evidence type="ECO:0000256" key="1">
    <source>
        <dbReference type="ARBA" id="ARBA00004141"/>
    </source>
</evidence>
<feature type="transmembrane region" description="Helical" evidence="6">
    <location>
        <begin position="147"/>
        <end position="166"/>
    </location>
</feature>
<organism evidence="7 8">
    <name type="scientific">Methanosuratincola subterraneus</name>
    <dbReference type="NCBI Taxonomy" id="2593994"/>
    <lineage>
        <taxon>Archaea</taxon>
        <taxon>Thermoproteota</taxon>
        <taxon>Methanosuratincolia</taxon>
        <taxon>Candidatus Methanomethylicales</taxon>
        <taxon>Candidatus Methanomethylicaceae</taxon>
        <taxon>Candidatus Methanosuratincola (ex Vanwonterghem et al. 2016)</taxon>
    </lineage>
</organism>
<evidence type="ECO:0000256" key="2">
    <source>
        <dbReference type="ARBA" id="ARBA00022692"/>
    </source>
</evidence>
<feature type="transmembrane region" description="Helical" evidence="6">
    <location>
        <begin position="106"/>
        <end position="127"/>
    </location>
</feature>
<comment type="caution">
    <text evidence="7">The sequence shown here is derived from an EMBL/GenBank/DDBJ whole genome shotgun (WGS) entry which is preliminary data.</text>
</comment>
<reference evidence="7 8" key="1">
    <citation type="submission" date="2018-12" db="EMBL/GenBank/DDBJ databases">
        <title>The complete genome of the methanogenic archaea of the candidate phylum Verstraetearchaeota, obtained from the metagenome of underground thermal water.</title>
        <authorList>
            <person name="Kadnikov V.V."/>
            <person name="Mardanov A.V."/>
            <person name="Beletsky A.V."/>
            <person name="Karnachuk O.V."/>
            <person name="Ravin N.V."/>
        </authorList>
    </citation>
    <scope>NUCLEOTIDE SEQUENCE [LARGE SCALE GENOMIC DNA]</scope>
    <source>
        <strain evidence="7">Ch88</strain>
    </source>
</reference>
<evidence type="ECO:0000313" key="7">
    <source>
        <dbReference type="EMBL" id="RWX73539.1"/>
    </source>
</evidence>
<evidence type="ECO:0000256" key="5">
    <source>
        <dbReference type="SAM" id="Coils"/>
    </source>
</evidence>
<dbReference type="InterPro" id="IPR038978">
    <property type="entry name" value="MJ0935"/>
</dbReference>
<dbReference type="SMART" id="SM01415">
    <property type="entry name" value="DUF106"/>
    <property type="match status" value="1"/>
</dbReference>
<evidence type="ECO:0008006" key="9">
    <source>
        <dbReference type="Google" id="ProtNLM"/>
    </source>
</evidence>
<proteinExistence type="predicted"/>
<dbReference type="InterPro" id="IPR002809">
    <property type="entry name" value="EMC3/TMCO1"/>
</dbReference>
<dbReference type="EMBL" id="RXGA01000003">
    <property type="protein sequence ID" value="RWX73539.1"/>
    <property type="molecule type" value="Genomic_DNA"/>
</dbReference>
<dbReference type="AlphaFoldDB" id="A0A444L7J5"/>
<protein>
    <recommendedName>
        <fullName evidence="9">DUF106 domain-containing protein</fullName>
    </recommendedName>
</protein>
<keyword evidence="5" id="KW-0175">Coiled coil</keyword>
<feature type="coiled-coil region" evidence="5">
    <location>
        <begin position="77"/>
        <end position="104"/>
    </location>
</feature>
<name>A0A444L7J5_METS7</name>
<sequence length="173" mass="19621">MDLNEIYLTIVNAVSGAMGPAKEYPLSVLSVFLITIVMAVISSGVTRLVVDIDLLRRRTSEVRAWQKEYTQALRSKDEKAIARLKKKEQTIKSAQAEMSKEQFKPLIFTIIPFFIFYYIFYAVFGYNQLTVAVSPISLPFVGTNLNFWVWYLLSSFSVSSLIQRIFGLPSAAD</sequence>
<keyword evidence="3 6" id="KW-1133">Transmembrane helix</keyword>
<dbReference type="Proteomes" id="UP000288215">
    <property type="component" value="Unassembled WGS sequence"/>
</dbReference>
<keyword evidence="2 6" id="KW-0812">Transmembrane</keyword>
<dbReference type="PANTHER" id="PTHR42198:SF1">
    <property type="entry name" value="INTEGRAL MEMBRANE PROTEIN"/>
    <property type="match status" value="1"/>
</dbReference>
<gene>
    <name evidence="7" type="ORF">Metus_1513</name>
</gene>
<evidence type="ECO:0000313" key="8">
    <source>
        <dbReference type="Proteomes" id="UP000288215"/>
    </source>
</evidence>
<evidence type="ECO:0000256" key="4">
    <source>
        <dbReference type="ARBA" id="ARBA00023136"/>
    </source>
</evidence>
<dbReference type="Pfam" id="PF01956">
    <property type="entry name" value="EMC3_TMCO1"/>
    <property type="match status" value="1"/>
</dbReference>
<evidence type="ECO:0000256" key="6">
    <source>
        <dbReference type="SAM" id="Phobius"/>
    </source>
</evidence>
<dbReference type="PANTHER" id="PTHR42198">
    <property type="entry name" value="INTEGRAL MEMBRANE PROTEIN"/>
    <property type="match status" value="1"/>
</dbReference>
<evidence type="ECO:0000256" key="3">
    <source>
        <dbReference type="ARBA" id="ARBA00022989"/>
    </source>
</evidence>
<keyword evidence="4 6" id="KW-0472">Membrane</keyword>